<evidence type="ECO:0000256" key="6">
    <source>
        <dbReference type="ARBA" id="ARBA00022737"/>
    </source>
</evidence>
<keyword evidence="10" id="KW-0472">Membrane</keyword>
<dbReference type="SUPFAM" id="SSF49313">
    <property type="entry name" value="Cadherin-like"/>
    <property type="match status" value="2"/>
</dbReference>
<dbReference type="SUPFAM" id="SSF52058">
    <property type="entry name" value="L domain-like"/>
    <property type="match status" value="1"/>
</dbReference>
<dbReference type="Pfam" id="PF00560">
    <property type="entry name" value="LRR_1"/>
    <property type="match status" value="2"/>
</dbReference>
<dbReference type="SMART" id="SM00736">
    <property type="entry name" value="CADG"/>
    <property type="match status" value="2"/>
</dbReference>
<dbReference type="InterPro" id="IPR036179">
    <property type="entry name" value="Ig-like_dom_sf"/>
</dbReference>
<dbReference type="RefSeq" id="WP_190889788.1">
    <property type="nucleotide sequence ID" value="NZ_JACWZY010000025.1"/>
</dbReference>
<accession>A0A926Y0T7</accession>
<evidence type="ECO:0000256" key="3">
    <source>
        <dbReference type="ARBA" id="ARBA00022527"/>
    </source>
</evidence>
<keyword evidence="16" id="KW-1185">Reference proteome</keyword>
<keyword evidence="3" id="KW-0723">Serine/threonine-protein kinase</keyword>
<keyword evidence="7" id="KW-0547">Nucleotide-binding</keyword>
<dbReference type="InterPro" id="IPR008964">
    <property type="entry name" value="Invasin/intimin_cell_adhesion"/>
</dbReference>
<evidence type="ECO:0000256" key="4">
    <source>
        <dbReference type="ARBA" id="ARBA00022679"/>
    </source>
</evidence>
<dbReference type="EMBL" id="JACWZY010000025">
    <property type="protein sequence ID" value="MBD2703801.1"/>
    <property type="molecule type" value="Genomic_DNA"/>
</dbReference>
<evidence type="ECO:0000256" key="11">
    <source>
        <dbReference type="ARBA" id="ARBA00023157"/>
    </source>
</evidence>
<dbReference type="GO" id="GO:0016020">
    <property type="term" value="C:membrane"/>
    <property type="evidence" value="ECO:0007669"/>
    <property type="project" value="UniProtKB-SubCell"/>
</dbReference>
<feature type="domain" description="Ig-like" evidence="14">
    <location>
        <begin position="668"/>
        <end position="754"/>
    </location>
</feature>
<dbReference type="InterPro" id="IPR013210">
    <property type="entry name" value="LRR_N_plant-typ"/>
</dbReference>
<dbReference type="InterPro" id="IPR006644">
    <property type="entry name" value="Cadg"/>
</dbReference>
<dbReference type="EC" id="2.7.11.1" evidence="2"/>
<comment type="caution">
    <text evidence="15">The sequence shown here is derived from an EMBL/GenBank/DDBJ whole genome shotgun (WGS) entry which is preliminary data.</text>
</comment>
<reference evidence="15" key="1">
    <citation type="submission" date="2020-09" db="EMBL/GenBank/DDBJ databases">
        <authorList>
            <person name="Kim M.K."/>
        </authorList>
    </citation>
    <scope>NUCLEOTIDE SEQUENCE</scope>
    <source>
        <strain evidence="15">BT702</strain>
    </source>
</reference>
<evidence type="ECO:0000256" key="7">
    <source>
        <dbReference type="ARBA" id="ARBA00022741"/>
    </source>
</evidence>
<evidence type="ECO:0000256" key="13">
    <source>
        <dbReference type="ARBA" id="ARBA00048679"/>
    </source>
</evidence>
<evidence type="ECO:0000313" key="16">
    <source>
        <dbReference type="Proteomes" id="UP000598820"/>
    </source>
</evidence>
<dbReference type="InterPro" id="IPR032675">
    <property type="entry name" value="LRR_dom_sf"/>
</dbReference>
<dbReference type="GO" id="GO:0005524">
    <property type="term" value="F:ATP binding"/>
    <property type="evidence" value="ECO:0007669"/>
    <property type="project" value="UniProtKB-KW"/>
</dbReference>
<name>A0A926Y0T7_9BACT</name>
<dbReference type="SUPFAM" id="SSF48726">
    <property type="entry name" value="Immunoglobulin"/>
    <property type="match status" value="1"/>
</dbReference>
<dbReference type="InterPro" id="IPR059226">
    <property type="entry name" value="Choice_anch_Q_dom"/>
</dbReference>
<dbReference type="FunFam" id="3.80.10.10:FF:000400">
    <property type="entry name" value="Nuclear pore complex protein NUP107"/>
    <property type="match status" value="1"/>
</dbReference>
<keyword evidence="11" id="KW-1015">Disulfide bond</keyword>
<evidence type="ECO:0000256" key="5">
    <source>
        <dbReference type="ARBA" id="ARBA00022729"/>
    </source>
</evidence>
<evidence type="ECO:0000256" key="10">
    <source>
        <dbReference type="ARBA" id="ARBA00023136"/>
    </source>
</evidence>
<dbReference type="GO" id="GO:0005509">
    <property type="term" value="F:calcium ion binding"/>
    <property type="evidence" value="ECO:0007669"/>
    <property type="project" value="InterPro"/>
</dbReference>
<keyword evidence="5" id="KW-0732">Signal</keyword>
<evidence type="ECO:0000256" key="2">
    <source>
        <dbReference type="ARBA" id="ARBA00012513"/>
    </source>
</evidence>
<proteinExistence type="predicted"/>
<dbReference type="PANTHER" id="PTHR48005:SF16">
    <property type="entry name" value="MDIS1-INTERACTING RECEPTOR LIKE KINASE 2-LIKE ISOFORM X1"/>
    <property type="match status" value="1"/>
</dbReference>
<comment type="catalytic activity">
    <reaction evidence="12">
        <text>L-threonyl-[protein] + ATP = O-phospho-L-threonyl-[protein] + ADP + H(+)</text>
        <dbReference type="Rhea" id="RHEA:46608"/>
        <dbReference type="Rhea" id="RHEA-COMP:11060"/>
        <dbReference type="Rhea" id="RHEA-COMP:11605"/>
        <dbReference type="ChEBI" id="CHEBI:15378"/>
        <dbReference type="ChEBI" id="CHEBI:30013"/>
        <dbReference type="ChEBI" id="CHEBI:30616"/>
        <dbReference type="ChEBI" id="CHEBI:61977"/>
        <dbReference type="ChEBI" id="CHEBI:456216"/>
        <dbReference type="EC" id="2.7.11.1"/>
    </reaction>
</comment>
<dbReference type="InterPro" id="IPR011050">
    <property type="entry name" value="Pectin_lyase_fold/virulence"/>
</dbReference>
<keyword evidence="4" id="KW-0808">Transferase</keyword>
<dbReference type="Proteomes" id="UP000598820">
    <property type="component" value="Unassembled WGS sequence"/>
</dbReference>
<organism evidence="15 16">
    <name type="scientific">Spirosoma profusum</name>
    <dbReference type="NCBI Taxonomy" id="2771354"/>
    <lineage>
        <taxon>Bacteria</taxon>
        <taxon>Pseudomonadati</taxon>
        <taxon>Bacteroidota</taxon>
        <taxon>Cytophagia</taxon>
        <taxon>Cytophagales</taxon>
        <taxon>Cytophagaceae</taxon>
        <taxon>Spirosoma</taxon>
    </lineage>
</organism>
<sequence>MKRLFTRSSCLRHPASRMAGLLLSGLLLTLGTGLTNRLHAQPSAGESSVVANPARQQVNLFVTVTVTVRDDQGAPLVNVPVTVTANPRGGTKSGNTSTGGIVVFSFTSDQATTVTYTAVAQGVTIDQTARVVFTPRVFTPTTFTVTGGGSYCSGAAGVNVGLSGSEDFVTYQLYRDNVQLPEYTIPGTGTPISFGNQTIPGTYTVRAPGSSGTVTMSGSAVVSVIPSPTVSITANPSLTITQGQTTQLTASGANSYSWSSGQSTASISVSVAGPYTVTATAGSCSSVSSVVVNVTPLPCGSVVYVTPSGAGLQNGSSWSNALSGTALQEAINTAAGCGAQVWVAAGTYKPTTGNDRSISFAMRNGVTIFGGFPTTGEPGLAQRNPASFSTILSGDIGTLGDNTDNSFHVINSTGLTNTAMLDGFIISGGNANGSSPNNQGGGIYNSSGSPSLTNCNFQGNTAFQGGGMKNSNSSPSLTNCSFIGNTASQGGGMENQSNSSPSLANCSFIGNTASNTGGGMFNVGGSPSLINCSFSGNTASTGRGLGNNGSHVSLTNCVLFGNGGQNTIANGNNSVVVATYSLFEPSETTYTGENNLTTTISPFADAGSVALNACSPAINAGNPASVTVASPPYSATALPPTDLVGNPRIVGSRVDMGAVEFQDTPNTPLLITQQPPSGSAVCAGSSVIAPVSVSGTVPYTYQWYKDSFSSPVASQTTAAFSLSSVTTAQTGSYSVVITNACNSVTSTAFSLTVTPLSPDYQALVDLYNSTNGAGWINKTGWLTGCSPCNWYGVTCTSGRVTGLNLQNNNLVGTIPASLSTLTGLVNLQVGNNNGLTGGIPSGIGSLTTLQELNLSQTSLGGSIPASLGQLSQLQYLYLNQSGLTGPLPASLSNLTSVQSLILANNQLSGCFPSSYTALCGKSVVLSGNPGLPGEGNFAAFCASGAGSDAFQALATASPNPACVGSLVSLSVTAGTSYQWSGPASFTATTQTPTIPSASTASSGIYSVTVGNGSPTCRATTSVSLTVNAPPSATIAYPGSIFLTSSAPVNVTRTGTAGGTYSATPSGLSINASTGQITPASSAPANYTVTYTVPASGGCAPFSASTTLTIQPPTPTISLTPSPNPVCAGNSFTLTPSFTNIPPGEYSFQLSFSDYSIIETIVIGPNSTSTYSRTLVASLDGPQSVTASITLYGEVFSAVASLTVNVSPTPTLVSSGTITCANPSVTLTAGGGSSYVFSGPGVVSQNPTSGSALVNSGGLYSVTVTSASGCSSVTTLTVDQNTTPASVSIAPASATLTCSNPVVSLSAVGTGTYRWNTGETTPTISVSTAATYSLTVTAANGCSASASTPISLDNTSPQVSIAPASATLTCNAPTMSLSAVGSGSYRWSTGATTQTISVSVAGAYSVTLTGANGCSSTASAGVIYQNCAPTVVNAIPPQSATVGQAFSYTIPANTFTDAEPPNSLTLAVSGLPAGLSFVAPNTITGTPSTTVGSPFSVTVTATDPGGLTATTSFLLNVQPRGFAITGVTMLDCNHISYYERRINFTVSFEGTNGQPISLSVVNETRTITIDEPYQLNLFTDNPVIVFKARQQGTPGEASFAYNWLAYCANGNPRVENAIPPQSATVGQAFSYTIPANTFTDAETPTSLTLSVVGLPAGLSFVAPNTITGIASASASAFYSVTVVATDPAGGAVSTTLPFSVVNPGGCGSMFTLKAGDWNDPAVWSCGRIPVLTDAVTLNHAVSLPATYQAQALRVIYSAAGRLIFGSTSRLRLGGN</sequence>
<evidence type="ECO:0000256" key="1">
    <source>
        <dbReference type="ARBA" id="ARBA00004370"/>
    </source>
</evidence>
<dbReference type="InterPro" id="IPR015919">
    <property type="entry name" value="Cadherin-like_sf"/>
</dbReference>
<dbReference type="InterPro" id="IPR013783">
    <property type="entry name" value="Ig-like_fold"/>
</dbReference>
<dbReference type="Pfam" id="PF08263">
    <property type="entry name" value="LRRNT_2"/>
    <property type="match status" value="1"/>
</dbReference>
<dbReference type="PROSITE" id="PS50835">
    <property type="entry name" value="IG_LIKE"/>
    <property type="match status" value="1"/>
</dbReference>
<dbReference type="GO" id="GO:0004674">
    <property type="term" value="F:protein serine/threonine kinase activity"/>
    <property type="evidence" value="ECO:0007669"/>
    <property type="project" value="UniProtKB-KW"/>
</dbReference>
<keyword evidence="8" id="KW-0418">Kinase</keyword>
<evidence type="ECO:0000313" key="15">
    <source>
        <dbReference type="EMBL" id="MBD2703801.1"/>
    </source>
</evidence>
<evidence type="ECO:0000259" key="14">
    <source>
        <dbReference type="PROSITE" id="PS50835"/>
    </source>
</evidence>
<evidence type="ECO:0000256" key="9">
    <source>
        <dbReference type="ARBA" id="ARBA00022840"/>
    </source>
</evidence>
<keyword evidence="6" id="KW-0677">Repeat</keyword>
<comment type="catalytic activity">
    <reaction evidence="13">
        <text>L-seryl-[protein] + ATP = O-phospho-L-seryl-[protein] + ADP + H(+)</text>
        <dbReference type="Rhea" id="RHEA:17989"/>
        <dbReference type="Rhea" id="RHEA-COMP:9863"/>
        <dbReference type="Rhea" id="RHEA-COMP:11604"/>
        <dbReference type="ChEBI" id="CHEBI:15378"/>
        <dbReference type="ChEBI" id="CHEBI:29999"/>
        <dbReference type="ChEBI" id="CHEBI:30616"/>
        <dbReference type="ChEBI" id="CHEBI:83421"/>
        <dbReference type="ChEBI" id="CHEBI:456216"/>
        <dbReference type="EC" id="2.7.11.1"/>
    </reaction>
</comment>
<dbReference type="InterPro" id="IPR051420">
    <property type="entry name" value="Ser_Thr_Kinases_DiverseReg"/>
</dbReference>
<dbReference type="InterPro" id="IPR007110">
    <property type="entry name" value="Ig-like_dom"/>
</dbReference>
<dbReference type="SMART" id="SM00409">
    <property type="entry name" value="IG"/>
    <property type="match status" value="3"/>
</dbReference>
<protein>
    <recommendedName>
        <fullName evidence="2">non-specific serine/threonine protein kinase</fullName>
        <ecNumber evidence="2">2.7.11.1</ecNumber>
    </recommendedName>
</protein>
<gene>
    <name evidence="15" type="ORF">IC229_24355</name>
</gene>
<dbReference type="Gene3D" id="3.80.10.10">
    <property type="entry name" value="Ribonuclease Inhibitor"/>
    <property type="match status" value="1"/>
</dbReference>
<dbReference type="SUPFAM" id="SSF49373">
    <property type="entry name" value="Invasin/intimin cell-adhesion fragments"/>
    <property type="match status" value="1"/>
</dbReference>
<dbReference type="PANTHER" id="PTHR48005">
    <property type="entry name" value="LEUCINE RICH REPEAT KINASE 2"/>
    <property type="match status" value="1"/>
</dbReference>
<keyword evidence="9" id="KW-0067">ATP-binding</keyword>
<comment type="subcellular location">
    <subcellularLocation>
        <location evidence="1">Membrane</location>
    </subcellularLocation>
</comment>
<evidence type="ECO:0000256" key="12">
    <source>
        <dbReference type="ARBA" id="ARBA00047899"/>
    </source>
</evidence>
<evidence type="ECO:0000256" key="8">
    <source>
        <dbReference type="ARBA" id="ARBA00022777"/>
    </source>
</evidence>
<dbReference type="Gene3D" id="2.60.40.10">
    <property type="entry name" value="Immunoglobulins"/>
    <property type="match status" value="5"/>
</dbReference>
<dbReference type="NCBIfam" id="NF041518">
    <property type="entry name" value="choice_anch_Q"/>
    <property type="match status" value="1"/>
</dbReference>
<dbReference type="InterPro" id="IPR001611">
    <property type="entry name" value="Leu-rich_rpt"/>
</dbReference>
<dbReference type="Pfam" id="PF05345">
    <property type="entry name" value="He_PIG"/>
    <property type="match status" value="2"/>
</dbReference>
<dbReference type="InterPro" id="IPR003599">
    <property type="entry name" value="Ig_sub"/>
</dbReference>
<dbReference type="SUPFAM" id="SSF51126">
    <property type="entry name" value="Pectin lyase-like"/>
    <property type="match status" value="1"/>
</dbReference>